<organism evidence="3 4">
    <name type="scientific">Streptomyces albiaxialis</name>
    <dbReference type="NCBI Taxonomy" id="329523"/>
    <lineage>
        <taxon>Bacteria</taxon>
        <taxon>Bacillati</taxon>
        <taxon>Actinomycetota</taxon>
        <taxon>Actinomycetes</taxon>
        <taxon>Kitasatosporales</taxon>
        <taxon>Streptomycetaceae</taxon>
        <taxon>Streptomyces</taxon>
    </lineage>
</organism>
<feature type="domain" description="DUF5709" evidence="2">
    <location>
        <begin position="102"/>
        <end position="147"/>
    </location>
</feature>
<accession>A0ABP5I8U0</accession>
<keyword evidence="4" id="KW-1185">Reference proteome</keyword>
<gene>
    <name evidence="3" type="ORF">GCM10009801_60830</name>
</gene>
<dbReference type="Pfam" id="PF18970">
    <property type="entry name" value="DUF5709"/>
    <property type="match status" value="1"/>
</dbReference>
<evidence type="ECO:0000259" key="2">
    <source>
        <dbReference type="Pfam" id="PF18970"/>
    </source>
</evidence>
<feature type="compositionally biased region" description="Acidic residues" evidence="1">
    <location>
        <begin position="1"/>
        <end position="16"/>
    </location>
</feature>
<feature type="compositionally biased region" description="Acidic residues" evidence="1">
    <location>
        <begin position="79"/>
        <end position="88"/>
    </location>
</feature>
<reference evidence="4" key="1">
    <citation type="journal article" date="2019" name="Int. J. Syst. Evol. Microbiol.">
        <title>The Global Catalogue of Microorganisms (GCM) 10K type strain sequencing project: providing services to taxonomists for standard genome sequencing and annotation.</title>
        <authorList>
            <consortium name="The Broad Institute Genomics Platform"/>
            <consortium name="The Broad Institute Genome Sequencing Center for Infectious Disease"/>
            <person name="Wu L."/>
            <person name="Ma J."/>
        </authorList>
    </citation>
    <scope>NUCLEOTIDE SEQUENCE [LARGE SCALE GENOMIC DNA]</scope>
    <source>
        <strain evidence="4">JCM 15478</strain>
    </source>
</reference>
<name>A0ABP5I8U0_9ACTN</name>
<evidence type="ECO:0000313" key="3">
    <source>
        <dbReference type="EMBL" id="GAA2093544.1"/>
    </source>
</evidence>
<dbReference type="EMBL" id="BAAAPE010000015">
    <property type="protein sequence ID" value="GAA2093544.1"/>
    <property type="molecule type" value="Genomic_DNA"/>
</dbReference>
<dbReference type="InterPro" id="IPR043763">
    <property type="entry name" value="DUF5709"/>
</dbReference>
<dbReference type="Proteomes" id="UP001500016">
    <property type="component" value="Unassembled WGS sequence"/>
</dbReference>
<feature type="region of interest" description="Disordered" evidence="1">
    <location>
        <begin position="1"/>
        <end position="133"/>
    </location>
</feature>
<dbReference type="RefSeq" id="WP_344532663.1">
    <property type="nucleotide sequence ID" value="NZ_BAAAPE010000015.1"/>
</dbReference>
<proteinExistence type="predicted"/>
<protein>
    <submittedName>
        <fullName evidence="3">DUF5709 domain-containing protein</fullName>
    </submittedName>
</protein>
<evidence type="ECO:0000256" key="1">
    <source>
        <dbReference type="SAM" id="MobiDB-lite"/>
    </source>
</evidence>
<comment type="caution">
    <text evidence="3">The sequence shown here is derived from an EMBL/GenBank/DDBJ whole genome shotgun (WGS) entry which is preliminary data.</text>
</comment>
<feature type="compositionally biased region" description="Basic and acidic residues" evidence="1">
    <location>
        <begin position="114"/>
        <end position="129"/>
    </location>
</feature>
<evidence type="ECO:0000313" key="4">
    <source>
        <dbReference type="Proteomes" id="UP001500016"/>
    </source>
</evidence>
<sequence>MSDETEDIEPAEDDGVLEPADSLLTDRLDADPLDTGILPADRWSPAESYGNTAEEAREGESLDQLLAEEEPEPPSPYADDGEDGEGGDGADPVPDEWSGGPGPRTGRLTAGDEGTGRVRDPELFAHDEGIDGGAASAEEAAVHVIEDEGAM</sequence>